<accession>X1A386</accession>
<gene>
    <name evidence="1" type="ORF">S01H4_27336</name>
</gene>
<reference evidence="1" key="1">
    <citation type="journal article" date="2014" name="Front. Microbiol.">
        <title>High frequency of phylogenetically diverse reductive dehalogenase-homologous genes in deep subseafloor sedimentary metagenomes.</title>
        <authorList>
            <person name="Kawai M."/>
            <person name="Futagami T."/>
            <person name="Toyoda A."/>
            <person name="Takaki Y."/>
            <person name="Nishi S."/>
            <person name="Hori S."/>
            <person name="Arai W."/>
            <person name="Tsubouchi T."/>
            <person name="Morono Y."/>
            <person name="Uchiyama I."/>
            <person name="Ito T."/>
            <person name="Fujiyama A."/>
            <person name="Inagaki F."/>
            <person name="Takami H."/>
        </authorList>
    </citation>
    <scope>NUCLEOTIDE SEQUENCE</scope>
    <source>
        <strain evidence="1">Expedition CK06-06</strain>
    </source>
</reference>
<comment type="caution">
    <text evidence="1">The sequence shown here is derived from an EMBL/GenBank/DDBJ whole genome shotgun (WGS) entry which is preliminary data.</text>
</comment>
<dbReference type="AlphaFoldDB" id="X1A386"/>
<protein>
    <submittedName>
        <fullName evidence="1">Uncharacterized protein</fullName>
    </submittedName>
</protein>
<feature type="non-terminal residue" evidence="1">
    <location>
        <position position="1"/>
    </location>
</feature>
<organism evidence="1">
    <name type="scientific">marine sediment metagenome</name>
    <dbReference type="NCBI Taxonomy" id="412755"/>
    <lineage>
        <taxon>unclassified sequences</taxon>
        <taxon>metagenomes</taxon>
        <taxon>ecological metagenomes</taxon>
    </lineage>
</organism>
<dbReference type="EMBL" id="BART01013343">
    <property type="protein sequence ID" value="GAG76224.1"/>
    <property type="molecule type" value="Genomic_DNA"/>
</dbReference>
<sequence>IELEISVLTPMKEIQSIDEITLYKGILASNCPIHPLSLPSLECRVTNAPVGV</sequence>
<evidence type="ECO:0000313" key="1">
    <source>
        <dbReference type="EMBL" id="GAG76224.1"/>
    </source>
</evidence>
<name>X1A386_9ZZZZ</name>
<proteinExistence type="predicted"/>